<dbReference type="PANTHER" id="PTHR37297">
    <property type="entry name" value="PROTEIN NRDI"/>
    <property type="match status" value="1"/>
</dbReference>
<gene>
    <name evidence="1" type="ORF">ACFQHW_02940</name>
</gene>
<dbReference type="EMBL" id="JBHSSM010000008">
    <property type="protein sequence ID" value="MFC6314521.1"/>
    <property type="molecule type" value="Genomic_DNA"/>
</dbReference>
<comment type="caution">
    <text evidence="1">The sequence shown here is derived from an EMBL/GenBank/DDBJ whole genome shotgun (WGS) entry which is preliminary data.</text>
</comment>
<dbReference type="PIRSF" id="PIRSF005087">
    <property type="entry name" value="NrdI"/>
    <property type="match status" value="1"/>
</dbReference>
<dbReference type="Gene3D" id="3.40.50.360">
    <property type="match status" value="1"/>
</dbReference>
<accession>A0ABW1UNB1</accession>
<evidence type="ECO:0000313" key="2">
    <source>
        <dbReference type="Proteomes" id="UP001596310"/>
    </source>
</evidence>
<proteinExistence type="predicted"/>
<dbReference type="InterPro" id="IPR029039">
    <property type="entry name" value="Flavoprotein-like_sf"/>
</dbReference>
<reference evidence="2" key="1">
    <citation type="journal article" date="2019" name="Int. J. Syst. Evol. Microbiol.">
        <title>The Global Catalogue of Microorganisms (GCM) 10K type strain sequencing project: providing services to taxonomists for standard genome sequencing and annotation.</title>
        <authorList>
            <consortium name="The Broad Institute Genomics Platform"/>
            <consortium name="The Broad Institute Genome Sequencing Center for Infectious Disease"/>
            <person name="Wu L."/>
            <person name="Ma J."/>
        </authorList>
    </citation>
    <scope>NUCLEOTIDE SEQUENCE [LARGE SCALE GENOMIC DNA]</scope>
    <source>
        <strain evidence="2">CCM 8897</strain>
    </source>
</reference>
<name>A0ABW1UNB1_9LACO</name>
<organism evidence="1 2">
    <name type="scientific">Lapidilactobacillus achengensis</name>
    <dbReference type="NCBI Taxonomy" id="2486000"/>
    <lineage>
        <taxon>Bacteria</taxon>
        <taxon>Bacillati</taxon>
        <taxon>Bacillota</taxon>
        <taxon>Bacilli</taxon>
        <taxon>Lactobacillales</taxon>
        <taxon>Lactobacillaceae</taxon>
        <taxon>Lapidilactobacillus</taxon>
    </lineage>
</organism>
<dbReference type="SUPFAM" id="SSF52218">
    <property type="entry name" value="Flavoproteins"/>
    <property type="match status" value="1"/>
</dbReference>
<dbReference type="Proteomes" id="UP001596310">
    <property type="component" value="Unassembled WGS sequence"/>
</dbReference>
<dbReference type="RefSeq" id="WP_379861122.1">
    <property type="nucleotide sequence ID" value="NZ_JBHSSM010000008.1"/>
</dbReference>
<sequence length="127" mass="14293">MALAFYSITGQTRRFLAKTGLDAYEITDADPYHAMNAPYLLVVPTYDDEMLEPVIEFLGYQNNARDLQGVAGGGNRNFNELYIHNAKDIARGLDVPVVFDFEFNGTAADMAQFQKVVRQFESQKSRS</sequence>
<evidence type="ECO:0000313" key="1">
    <source>
        <dbReference type="EMBL" id="MFC6314521.1"/>
    </source>
</evidence>
<dbReference type="Pfam" id="PF07972">
    <property type="entry name" value="Flavodoxin_NdrI"/>
    <property type="match status" value="1"/>
</dbReference>
<protein>
    <submittedName>
        <fullName evidence="1">Ribonucleotide reductase stimulatory protein</fullName>
    </submittedName>
</protein>
<dbReference type="InterPro" id="IPR004465">
    <property type="entry name" value="RNR_NrdI"/>
</dbReference>
<dbReference type="PANTHER" id="PTHR37297:SF1">
    <property type="entry name" value="PROTEIN NRDI"/>
    <property type="match status" value="1"/>
</dbReference>
<keyword evidence="2" id="KW-1185">Reference proteome</keyword>